<comment type="caution">
    <text evidence="3">The sequence shown here is derived from an EMBL/GenBank/DDBJ whole genome shotgun (WGS) entry which is preliminary data.</text>
</comment>
<feature type="region of interest" description="Disordered" evidence="1">
    <location>
        <begin position="1"/>
        <end position="35"/>
    </location>
</feature>
<feature type="domain" description="Beta-lactamase-related" evidence="2">
    <location>
        <begin position="114"/>
        <end position="401"/>
    </location>
</feature>
<evidence type="ECO:0000256" key="1">
    <source>
        <dbReference type="SAM" id="MobiDB-lite"/>
    </source>
</evidence>
<evidence type="ECO:0000313" key="4">
    <source>
        <dbReference type="Proteomes" id="UP000630528"/>
    </source>
</evidence>
<dbReference type="InterPro" id="IPR012338">
    <property type="entry name" value="Beta-lactam/transpept-like"/>
</dbReference>
<proteinExistence type="predicted"/>
<dbReference type="PANTHER" id="PTHR43283:SF7">
    <property type="entry name" value="BETA-LACTAMASE-RELATED DOMAIN-CONTAINING PROTEIN"/>
    <property type="match status" value="1"/>
</dbReference>
<dbReference type="Pfam" id="PF00144">
    <property type="entry name" value="Beta-lactamase"/>
    <property type="match status" value="1"/>
</dbReference>
<accession>A0A934TQ52</accession>
<protein>
    <submittedName>
        <fullName evidence="3">Serine hydrolase</fullName>
    </submittedName>
</protein>
<dbReference type="GO" id="GO:0016787">
    <property type="term" value="F:hydrolase activity"/>
    <property type="evidence" value="ECO:0007669"/>
    <property type="project" value="UniProtKB-KW"/>
</dbReference>
<dbReference type="RefSeq" id="WP_201167033.1">
    <property type="nucleotide sequence ID" value="NZ_JAEPWM010000001.1"/>
</dbReference>
<name>A0A934TQ52_9BURK</name>
<dbReference type="InterPro" id="IPR001466">
    <property type="entry name" value="Beta-lactam-related"/>
</dbReference>
<dbReference type="Proteomes" id="UP000630528">
    <property type="component" value="Unassembled WGS sequence"/>
</dbReference>
<keyword evidence="4" id="KW-1185">Reference proteome</keyword>
<reference evidence="3" key="2">
    <citation type="submission" date="2021-01" db="EMBL/GenBank/DDBJ databases">
        <authorList>
            <person name="Kang M."/>
        </authorList>
    </citation>
    <scope>NUCLEOTIDE SEQUENCE</scope>
    <source>
        <strain evidence="3">KACC 17527</strain>
    </source>
</reference>
<sequence length="424" mass="47027">MDSGTLRFDGIDYPDGRSSDPRRHGWMEGAPPPSERQVRFADESFLAFPQMRWSLSHMRELVPTVNVWRGPGPASDLGTPTGAHDAAIDGLAFTDLQGRERRWDESLHDTYTDGIVVLHRGRRVYERYFGALQPHLPHACFSITKSYAATLCATLVHEGVLDESQRVPHWLPEMKGTAYEDATLRQLLDMQIGVAYSELYADPQAQIWDYARAGGVRPRPAGYSGAGNFYEYLQTLQPEGRHGEAFAYKTVNTELMAWIMKRVTGVSLAQMLSERLWSPLGCEEDGYLSVDPICVPMGGGGLSASLRDLARFGELMLRGGAWQRRQLLPEAVVADIRRGSDPAKFAQAGYTLLAGYSYRSMWWVSHNALDAFEARGIHGQRLYVAPKADLVVARFASHPVAASAANDPITLPAFLALARLLHHG</sequence>
<gene>
    <name evidence="3" type="ORF">JJB11_03385</name>
</gene>
<dbReference type="InterPro" id="IPR050789">
    <property type="entry name" value="Diverse_Enzym_Activities"/>
</dbReference>
<feature type="compositionally biased region" description="Basic and acidic residues" evidence="1">
    <location>
        <begin position="14"/>
        <end position="26"/>
    </location>
</feature>
<evidence type="ECO:0000313" key="3">
    <source>
        <dbReference type="EMBL" id="MBK6005125.1"/>
    </source>
</evidence>
<reference evidence="3" key="1">
    <citation type="journal article" date="2012" name="J. Microbiol. Biotechnol.">
        <title>Ramlibacter ginsenosidimutans sp. nov., with ginsenoside-converting activity.</title>
        <authorList>
            <person name="Wang L."/>
            <person name="An D.S."/>
            <person name="Kim S.G."/>
            <person name="Jin F.X."/>
            <person name="Kim S.C."/>
            <person name="Lee S.T."/>
            <person name="Im W.T."/>
        </authorList>
    </citation>
    <scope>NUCLEOTIDE SEQUENCE</scope>
    <source>
        <strain evidence="3">KACC 17527</strain>
    </source>
</reference>
<evidence type="ECO:0000259" key="2">
    <source>
        <dbReference type="Pfam" id="PF00144"/>
    </source>
</evidence>
<organism evidence="3 4">
    <name type="scientific">Ramlibacter ginsenosidimutans</name>
    <dbReference type="NCBI Taxonomy" id="502333"/>
    <lineage>
        <taxon>Bacteria</taxon>
        <taxon>Pseudomonadati</taxon>
        <taxon>Pseudomonadota</taxon>
        <taxon>Betaproteobacteria</taxon>
        <taxon>Burkholderiales</taxon>
        <taxon>Comamonadaceae</taxon>
        <taxon>Ramlibacter</taxon>
    </lineage>
</organism>
<keyword evidence="3" id="KW-0378">Hydrolase</keyword>
<dbReference type="AlphaFoldDB" id="A0A934TQ52"/>
<dbReference type="Gene3D" id="3.40.710.10">
    <property type="entry name" value="DD-peptidase/beta-lactamase superfamily"/>
    <property type="match status" value="1"/>
</dbReference>
<dbReference type="SUPFAM" id="SSF56601">
    <property type="entry name" value="beta-lactamase/transpeptidase-like"/>
    <property type="match status" value="1"/>
</dbReference>
<dbReference type="EMBL" id="JAEPWM010000001">
    <property type="protein sequence ID" value="MBK6005125.1"/>
    <property type="molecule type" value="Genomic_DNA"/>
</dbReference>
<dbReference type="PANTHER" id="PTHR43283">
    <property type="entry name" value="BETA-LACTAMASE-RELATED"/>
    <property type="match status" value="1"/>
</dbReference>